<protein>
    <recommendedName>
        <fullName evidence="4">DUF748 domain-containing protein</fullName>
    </recommendedName>
</protein>
<dbReference type="Pfam" id="PF05359">
    <property type="entry name" value="DUF748"/>
    <property type="match status" value="1"/>
</dbReference>
<dbReference type="OrthoDB" id="8560134at2"/>
<organism evidence="2 3">
    <name type="scientific">Paraburkholderia caballeronis</name>
    <dbReference type="NCBI Taxonomy" id="416943"/>
    <lineage>
        <taxon>Bacteria</taxon>
        <taxon>Pseudomonadati</taxon>
        <taxon>Pseudomonadota</taxon>
        <taxon>Betaproteobacteria</taxon>
        <taxon>Burkholderiales</taxon>
        <taxon>Burkholderiaceae</taxon>
        <taxon>Paraburkholderia</taxon>
    </lineage>
</organism>
<sequence>MARSTRSRVAVAAVIVVAVLVLAALGGAIALQHAVKNRVVAALGPLGSAERIDVGLTSIELVNVRLKAPPDWPAPDALRAARITITPDRRALLARRVHIRDITVSDFDLTVLRRQSGSIQLLPNLRQSVSNTGGGASPGSGSGSPPEEKLVDHIAFQHGTFEFYDRSVGNPPYRVTVGDANATVDHLRLPALDEPTQLSVTGSIRGPSHTGHVAFGGWIRIASRDSQTTTTLRGVDVATLDPYLLKKAGTKARVTGGTVDLDLVSTVRDYHLHAPGTLTLHDLQLAPTGNPLDTFMAIPTRAAIAALKTHNGNLTLHFTLEGNLRDPKFELNEHLLTEIRTGFAKALGVSAEGVVKGAGETARGLGDALRNLLGQ</sequence>
<dbReference type="EMBL" id="FOAJ01000024">
    <property type="protein sequence ID" value="SEM07029.1"/>
    <property type="molecule type" value="Genomic_DNA"/>
</dbReference>
<gene>
    <name evidence="2" type="ORF">SAMN05192542_12415</name>
</gene>
<dbReference type="AlphaFoldDB" id="A0A1H7VDS0"/>
<dbReference type="RefSeq" id="WP_090542203.1">
    <property type="nucleotide sequence ID" value="NZ_FNSR01000001.1"/>
</dbReference>
<evidence type="ECO:0000256" key="1">
    <source>
        <dbReference type="SAM" id="MobiDB-lite"/>
    </source>
</evidence>
<feature type="region of interest" description="Disordered" evidence="1">
    <location>
        <begin position="127"/>
        <end position="148"/>
    </location>
</feature>
<dbReference type="InterPro" id="IPR008023">
    <property type="entry name" value="DUF748"/>
</dbReference>
<evidence type="ECO:0008006" key="4">
    <source>
        <dbReference type="Google" id="ProtNLM"/>
    </source>
</evidence>
<proteinExistence type="predicted"/>
<reference evidence="3" key="1">
    <citation type="submission" date="2016-10" db="EMBL/GenBank/DDBJ databases">
        <authorList>
            <person name="Varghese N."/>
            <person name="Submissions S."/>
        </authorList>
    </citation>
    <scope>NUCLEOTIDE SEQUENCE [LARGE SCALE GENOMIC DNA]</scope>
    <source>
        <strain evidence="3">LMG 26416</strain>
    </source>
</reference>
<accession>A0A1H7VDS0</accession>
<dbReference type="Proteomes" id="UP000199120">
    <property type="component" value="Unassembled WGS sequence"/>
</dbReference>
<dbReference type="STRING" id="416943.SAMN05445871_0674"/>
<keyword evidence="3" id="KW-1185">Reference proteome</keyword>
<evidence type="ECO:0000313" key="2">
    <source>
        <dbReference type="EMBL" id="SEM07029.1"/>
    </source>
</evidence>
<evidence type="ECO:0000313" key="3">
    <source>
        <dbReference type="Proteomes" id="UP000199120"/>
    </source>
</evidence>
<name>A0A1H7VDS0_9BURK</name>
<feature type="compositionally biased region" description="Gly residues" evidence="1">
    <location>
        <begin position="132"/>
        <end position="142"/>
    </location>
</feature>